<evidence type="ECO:0000259" key="4">
    <source>
        <dbReference type="Pfam" id="PF00535"/>
    </source>
</evidence>
<dbReference type="Gene3D" id="3.90.550.10">
    <property type="entry name" value="Spore Coat Polysaccharide Biosynthesis Protein SpsA, Chain A"/>
    <property type="match status" value="1"/>
</dbReference>
<evidence type="ECO:0000256" key="3">
    <source>
        <dbReference type="ARBA" id="ARBA00022679"/>
    </source>
</evidence>
<dbReference type="Proteomes" id="UP000323274">
    <property type="component" value="Unassembled WGS sequence"/>
</dbReference>
<proteinExistence type="inferred from homology"/>
<dbReference type="SUPFAM" id="SSF53448">
    <property type="entry name" value="Nucleotide-diphospho-sugar transferases"/>
    <property type="match status" value="1"/>
</dbReference>
<dbReference type="PANTHER" id="PTHR43685:SF5">
    <property type="entry name" value="GLYCOSYLTRANSFERASE EPSE-RELATED"/>
    <property type="match status" value="1"/>
</dbReference>
<dbReference type="RefSeq" id="WP_149333873.1">
    <property type="nucleotide sequence ID" value="NZ_BJJW01000002.1"/>
</dbReference>
<dbReference type="AlphaFoldDB" id="A0A5A5TZK9"/>
<keyword evidence="2" id="KW-0328">Glycosyltransferase</keyword>
<dbReference type="GO" id="GO:0016757">
    <property type="term" value="F:glycosyltransferase activity"/>
    <property type="evidence" value="ECO:0007669"/>
    <property type="project" value="UniProtKB-KW"/>
</dbReference>
<dbReference type="InterPro" id="IPR001173">
    <property type="entry name" value="Glyco_trans_2-like"/>
</dbReference>
<reference evidence="5 6" key="1">
    <citation type="submission" date="2019-04" db="EMBL/GenBank/DDBJ databases">
        <title>A pseudo-fructophilic Leuconostoc citreum strain F192-5 isolated from peel of satsuma mandarin: the first report for isolation and characterization of strain-dependent fructophilic-like characteristics.</title>
        <authorList>
            <person name="Maeno S."/>
            <person name="Tanizawa Y."/>
            <person name="Kajikawa A."/>
            <person name="Kanesaki Y."/>
            <person name="Kubota E."/>
            <person name="Arita M."/>
            <person name="Leon D."/>
            <person name="Endo A."/>
        </authorList>
    </citation>
    <scope>NUCLEOTIDE SEQUENCE [LARGE SCALE GENOMIC DNA]</scope>
    <source>
        <strain evidence="5 6">F192-5</strain>
    </source>
</reference>
<name>A0A5A5TZK9_LEUCI</name>
<feature type="domain" description="Glycosyltransferase 2-like" evidence="4">
    <location>
        <begin position="5"/>
        <end position="142"/>
    </location>
</feature>
<keyword evidence="3" id="KW-0808">Transferase</keyword>
<evidence type="ECO:0000256" key="1">
    <source>
        <dbReference type="ARBA" id="ARBA00006739"/>
    </source>
</evidence>
<accession>A0A5A5TZK9</accession>
<dbReference type="Pfam" id="PF00535">
    <property type="entry name" value="Glycos_transf_2"/>
    <property type="match status" value="1"/>
</dbReference>
<sequence length="316" mass="36996">MTKISVITTIYNETFYQVKRAIESVKNQSDKNFFVEHVIVIDNPQYKDMKQLRILSNTLNNRNFYTNIVQNERNLGLSQSLNKAIEISSSDFLARLDSDDWMNQGRLYKQYQSLITMNADLVYTDTILSRVDRRENEYVSALGPDKINKFLSLKNFISHSSVMFWKPAVISVGKYRKLEPAEDYDLWLRLKNAGKTFAYVSEPLTIREIRSDSISNSNLYYQIKMARFVRKLNKYHEKNSLDVIKLPKNLKNRNKLEKLNKKISAFRAAEGLRKFFLGFSSVFIIRTILDDVYFKAILLNMNLKNKLNNGKSPNNY</sequence>
<dbReference type="PANTHER" id="PTHR43685">
    <property type="entry name" value="GLYCOSYLTRANSFERASE"/>
    <property type="match status" value="1"/>
</dbReference>
<dbReference type="EMBL" id="BJJW01000002">
    <property type="protein sequence ID" value="GDZ83282.1"/>
    <property type="molecule type" value="Genomic_DNA"/>
</dbReference>
<evidence type="ECO:0000313" key="6">
    <source>
        <dbReference type="Proteomes" id="UP000323274"/>
    </source>
</evidence>
<protein>
    <recommendedName>
        <fullName evidence="4">Glycosyltransferase 2-like domain-containing protein</fullName>
    </recommendedName>
</protein>
<gene>
    <name evidence="5" type="ORF">LCIT_05240</name>
</gene>
<comment type="caution">
    <text evidence="5">The sequence shown here is derived from an EMBL/GenBank/DDBJ whole genome shotgun (WGS) entry which is preliminary data.</text>
</comment>
<dbReference type="InterPro" id="IPR050834">
    <property type="entry name" value="Glycosyltransf_2"/>
</dbReference>
<organism evidence="5 6">
    <name type="scientific">Leuconostoc citreum</name>
    <dbReference type="NCBI Taxonomy" id="33964"/>
    <lineage>
        <taxon>Bacteria</taxon>
        <taxon>Bacillati</taxon>
        <taxon>Bacillota</taxon>
        <taxon>Bacilli</taxon>
        <taxon>Lactobacillales</taxon>
        <taxon>Lactobacillaceae</taxon>
        <taxon>Leuconostoc</taxon>
    </lineage>
</organism>
<dbReference type="InterPro" id="IPR029044">
    <property type="entry name" value="Nucleotide-diphossugar_trans"/>
</dbReference>
<evidence type="ECO:0000313" key="5">
    <source>
        <dbReference type="EMBL" id="GDZ83282.1"/>
    </source>
</evidence>
<comment type="similarity">
    <text evidence="1">Belongs to the glycosyltransferase 2 family.</text>
</comment>
<evidence type="ECO:0000256" key="2">
    <source>
        <dbReference type="ARBA" id="ARBA00022676"/>
    </source>
</evidence>